<name>A0A1G9WZH4_9PROT</name>
<evidence type="ECO:0000256" key="4">
    <source>
        <dbReference type="ARBA" id="ARBA00023136"/>
    </source>
</evidence>
<feature type="domain" description="DUF1232" evidence="6">
    <location>
        <begin position="94"/>
        <end position="121"/>
    </location>
</feature>
<comment type="subcellular location">
    <subcellularLocation>
        <location evidence="1">Endomembrane system</location>
        <topology evidence="1">Multi-pass membrane protein</topology>
    </subcellularLocation>
</comment>
<sequence length="189" mass="20952">MSAPVQTALKVEFELSESDLDFFRDRLAKARDARIADDEAVILEGVAAMSKQAMAANPPAFVRDRIEQLGPLVAMLRDADWRLAGDDRKRVLDALAYFADPDDLIPDSTPGIGYIDDAIMIELVANALAPELEAYDDFVAHREEIAAGAEDLPSLDDARAVMQSRMRRRRSRSRAGGTWSHSTSITHYF</sequence>
<keyword evidence="3" id="KW-1133">Transmembrane helix</keyword>
<organism evidence="7 8">
    <name type="scientific">Maricaulis salignorans</name>
    <dbReference type="NCBI Taxonomy" id="144026"/>
    <lineage>
        <taxon>Bacteria</taxon>
        <taxon>Pseudomonadati</taxon>
        <taxon>Pseudomonadota</taxon>
        <taxon>Alphaproteobacteria</taxon>
        <taxon>Maricaulales</taxon>
        <taxon>Maricaulaceae</taxon>
        <taxon>Maricaulis</taxon>
    </lineage>
</organism>
<proteinExistence type="predicted"/>
<evidence type="ECO:0000259" key="6">
    <source>
        <dbReference type="Pfam" id="PF06803"/>
    </source>
</evidence>
<dbReference type="Pfam" id="PF06803">
    <property type="entry name" value="DUF1232"/>
    <property type="match status" value="1"/>
</dbReference>
<evidence type="ECO:0000256" key="1">
    <source>
        <dbReference type="ARBA" id="ARBA00004127"/>
    </source>
</evidence>
<keyword evidence="2" id="KW-0812">Transmembrane</keyword>
<keyword evidence="8" id="KW-1185">Reference proteome</keyword>
<dbReference type="STRING" id="144026.SAMN04488568_1312"/>
<dbReference type="InterPro" id="IPR010652">
    <property type="entry name" value="DUF1232"/>
</dbReference>
<dbReference type="AlphaFoldDB" id="A0A1G9WZH4"/>
<gene>
    <name evidence="7" type="ORF">SAMN04488568_1312</name>
</gene>
<reference evidence="7 8" key="1">
    <citation type="submission" date="2016-10" db="EMBL/GenBank/DDBJ databases">
        <authorList>
            <person name="de Groot N.N."/>
        </authorList>
    </citation>
    <scope>NUCLEOTIDE SEQUENCE [LARGE SCALE GENOMIC DNA]</scope>
    <source>
        <strain evidence="7 8">DSM 16077</strain>
    </source>
</reference>
<dbReference type="Proteomes" id="UP000199759">
    <property type="component" value="Unassembled WGS sequence"/>
</dbReference>
<accession>A0A1G9WZH4</accession>
<protein>
    <recommendedName>
        <fullName evidence="6">DUF1232 domain-containing protein</fullName>
    </recommendedName>
</protein>
<keyword evidence="4" id="KW-0472">Membrane</keyword>
<feature type="region of interest" description="Disordered" evidence="5">
    <location>
        <begin position="166"/>
        <end position="189"/>
    </location>
</feature>
<evidence type="ECO:0000256" key="3">
    <source>
        <dbReference type="ARBA" id="ARBA00022989"/>
    </source>
</evidence>
<evidence type="ECO:0000256" key="5">
    <source>
        <dbReference type="SAM" id="MobiDB-lite"/>
    </source>
</evidence>
<feature type="compositionally biased region" description="Polar residues" evidence="5">
    <location>
        <begin position="179"/>
        <end position="189"/>
    </location>
</feature>
<evidence type="ECO:0000313" key="7">
    <source>
        <dbReference type="EMBL" id="SDM89880.1"/>
    </source>
</evidence>
<dbReference type="RefSeq" id="WP_176780391.1">
    <property type="nucleotide sequence ID" value="NZ_FNHG01000031.1"/>
</dbReference>
<evidence type="ECO:0000313" key="8">
    <source>
        <dbReference type="Proteomes" id="UP000199759"/>
    </source>
</evidence>
<dbReference type="EMBL" id="FNHG01000031">
    <property type="protein sequence ID" value="SDM89880.1"/>
    <property type="molecule type" value="Genomic_DNA"/>
</dbReference>
<evidence type="ECO:0000256" key="2">
    <source>
        <dbReference type="ARBA" id="ARBA00022692"/>
    </source>
</evidence>
<dbReference type="GO" id="GO:0012505">
    <property type="term" value="C:endomembrane system"/>
    <property type="evidence" value="ECO:0007669"/>
    <property type="project" value="UniProtKB-SubCell"/>
</dbReference>